<reference evidence="2 3" key="1">
    <citation type="journal article" date="2018" name="IMA Fungus">
        <title>IMA Genome-F 9: Draft genome sequence of Annulohypoxylon stygium, Aspergillus mulundensis, Berkeleyomyces basicola (syn. Thielaviopsis basicola), Ceratocystis smalleyi, two Cercospora beticola strains, Coleophoma cylindrospora, Fusarium fracticaudum, Phialophora cf. hyalina, and Morchella septimelata.</title>
        <authorList>
            <person name="Wingfield B.D."/>
            <person name="Bills G.F."/>
            <person name="Dong Y."/>
            <person name="Huang W."/>
            <person name="Nel W.J."/>
            <person name="Swalarsk-Parry B.S."/>
            <person name="Vaghefi N."/>
            <person name="Wilken P.M."/>
            <person name="An Z."/>
            <person name="de Beer Z.W."/>
            <person name="De Vos L."/>
            <person name="Chen L."/>
            <person name="Duong T.A."/>
            <person name="Gao Y."/>
            <person name="Hammerbacher A."/>
            <person name="Kikkert J.R."/>
            <person name="Li Y."/>
            <person name="Li H."/>
            <person name="Li K."/>
            <person name="Li Q."/>
            <person name="Liu X."/>
            <person name="Ma X."/>
            <person name="Naidoo K."/>
            <person name="Pethybridge S.J."/>
            <person name="Sun J."/>
            <person name="Steenkamp E.T."/>
            <person name="van der Nest M.A."/>
            <person name="van Wyk S."/>
            <person name="Wingfield M.J."/>
            <person name="Xiong C."/>
            <person name="Yue Q."/>
            <person name="Zhang X."/>
        </authorList>
    </citation>
    <scope>NUCLEOTIDE SEQUENCE [LARGE SCALE GENOMIC DNA]</scope>
    <source>
        <strain evidence="2 3">BP5796</strain>
    </source>
</reference>
<keyword evidence="3" id="KW-1185">Reference proteome</keyword>
<feature type="region of interest" description="Disordered" evidence="1">
    <location>
        <begin position="15"/>
        <end position="73"/>
    </location>
</feature>
<protein>
    <submittedName>
        <fullName evidence="2">Uncharacterized protein</fullName>
    </submittedName>
</protein>
<accession>A0A3D8QQW4</accession>
<feature type="compositionally biased region" description="Low complexity" evidence="1">
    <location>
        <begin position="27"/>
        <end position="37"/>
    </location>
</feature>
<feature type="region of interest" description="Disordered" evidence="1">
    <location>
        <begin position="136"/>
        <end position="164"/>
    </location>
</feature>
<dbReference type="EMBL" id="PDLN01000016">
    <property type="protein sequence ID" value="RDW64167.1"/>
    <property type="molecule type" value="Genomic_DNA"/>
</dbReference>
<comment type="caution">
    <text evidence="2">The sequence shown here is derived from an EMBL/GenBank/DDBJ whole genome shotgun (WGS) entry which is preliminary data.</text>
</comment>
<organism evidence="2 3">
    <name type="scientific">Coleophoma crateriformis</name>
    <dbReference type="NCBI Taxonomy" id="565419"/>
    <lineage>
        <taxon>Eukaryota</taxon>
        <taxon>Fungi</taxon>
        <taxon>Dikarya</taxon>
        <taxon>Ascomycota</taxon>
        <taxon>Pezizomycotina</taxon>
        <taxon>Leotiomycetes</taxon>
        <taxon>Helotiales</taxon>
        <taxon>Dermateaceae</taxon>
        <taxon>Coleophoma</taxon>
    </lineage>
</organism>
<dbReference type="Proteomes" id="UP000256328">
    <property type="component" value="Unassembled WGS sequence"/>
</dbReference>
<name>A0A3D8QQW4_9HELO</name>
<evidence type="ECO:0000313" key="2">
    <source>
        <dbReference type="EMBL" id="RDW64167.1"/>
    </source>
</evidence>
<gene>
    <name evidence="2" type="ORF">BP5796_10669</name>
</gene>
<dbReference type="AlphaFoldDB" id="A0A3D8QQW4"/>
<feature type="compositionally biased region" description="Polar residues" evidence="1">
    <location>
        <begin position="50"/>
        <end position="72"/>
    </location>
</feature>
<sequence>MTTSEQIKVWRQEVPCPSSCTLCQPESRTSTSPSDGRSSSEEQPPKPRNTHPSKPNNLDPSEQHGRPSSPTRRLSWALKSFLSSKTQHIHVPILHGDPEKAEKKKFQKFCKKGGEDPVEKLDPTRMYEEMLGEMGEDLEGPVSDSWGGDAGYGSGVPLGGKMGKEMQNMERLRRAKLRYELDKMAWKQKQPEELIGRVCT</sequence>
<evidence type="ECO:0000313" key="3">
    <source>
        <dbReference type="Proteomes" id="UP000256328"/>
    </source>
</evidence>
<proteinExistence type="predicted"/>
<feature type="compositionally biased region" description="Gly residues" evidence="1">
    <location>
        <begin position="148"/>
        <end position="161"/>
    </location>
</feature>
<dbReference type="OrthoDB" id="10318873at2759"/>
<evidence type="ECO:0000256" key="1">
    <source>
        <dbReference type="SAM" id="MobiDB-lite"/>
    </source>
</evidence>